<dbReference type="InterPro" id="IPR045179">
    <property type="entry name" value="YgfZ/GcvT"/>
</dbReference>
<dbReference type="EMBL" id="MTSD02000007">
    <property type="protein sequence ID" value="OOV86335.1"/>
    <property type="molecule type" value="Genomic_DNA"/>
</dbReference>
<gene>
    <name evidence="2" type="ORF">BTA35_0214060</name>
</gene>
<protein>
    <recommendedName>
        <fullName evidence="4">Aminomethyltransferase folate-binding domain-containing protein</fullName>
    </recommendedName>
</protein>
<keyword evidence="3" id="KW-1185">Reference proteome</keyword>
<proteinExistence type="predicted"/>
<dbReference type="GO" id="GO:0016226">
    <property type="term" value="P:iron-sulfur cluster assembly"/>
    <property type="evidence" value="ECO:0007669"/>
    <property type="project" value="TreeGrafter"/>
</dbReference>
<evidence type="ECO:0000256" key="1">
    <source>
        <dbReference type="ARBA" id="ARBA00022946"/>
    </source>
</evidence>
<organism evidence="2 3">
    <name type="scientific">Oceanospirillum linum</name>
    <dbReference type="NCBI Taxonomy" id="966"/>
    <lineage>
        <taxon>Bacteria</taxon>
        <taxon>Pseudomonadati</taxon>
        <taxon>Pseudomonadota</taxon>
        <taxon>Gammaproteobacteria</taxon>
        <taxon>Oceanospirillales</taxon>
        <taxon>Oceanospirillaceae</taxon>
        <taxon>Oceanospirillum</taxon>
    </lineage>
</organism>
<evidence type="ECO:0000313" key="3">
    <source>
        <dbReference type="Proteomes" id="UP000190064"/>
    </source>
</evidence>
<dbReference type="RefSeq" id="WP_078320449.1">
    <property type="nucleotide sequence ID" value="NZ_FXTS01000008.1"/>
</dbReference>
<dbReference type="Proteomes" id="UP000190064">
    <property type="component" value="Unassembled WGS sequence"/>
</dbReference>
<name>A0A1T1H948_OCELI</name>
<evidence type="ECO:0008006" key="4">
    <source>
        <dbReference type="Google" id="ProtNLM"/>
    </source>
</evidence>
<comment type="caution">
    <text evidence="2">The sequence shown here is derived from an EMBL/GenBank/DDBJ whole genome shotgun (WGS) entry which is preliminary data.</text>
</comment>
<dbReference type="Gene3D" id="2.40.30.160">
    <property type="match status" value="1"/>
</dbReference>
<dbReference type="PANTHER" id="PTHR22602">
    <property type="entry name" value="TRANSFERASE CAF17, MITOCHONDRIAL-RELATED"/>
    <property type="match status" value="1"/>
</dbReference>
<dbReference type="PANTHER" id="PTHR22602:SF0">
    <property type="entry name" value="TRANSFERASE CAF17, MITOCHONDRIAL-RELATED"/>
    <property type="match status" value="1"/>
</dbReference>
<dbReference type="NCBIfam" id="TIGR03317">
    <property type="entry name" value="ygfZ_signature"/>
    <property type="match status" value="1"/>
</dbReference>
<dbReference type="InterPro" id="IPR027266">
    <property type="entry name" value="TrmE/GcvT-like"/>
</dbReference>
<sequence length="316" mass="34702">MEASTSTNRHTELPAIEISLQEQARKLGTTSTFSPLARMGVLLIKGDMAAKMLHGQASQKIEDLPEGELRLSLLTSPKGRPYATFYVVRHPEGLLLLLPRSTLETTQTNLSKFAPLYRCTFEDRSDEIAVIGFNHADATAEHVNIFALPGVTGRSIGLCSFETLKTLFDNTLTPVSEAAWNLTQIENGQILLEQSHTDQFIPQMLNYQATGAISFKKGCYTGQEIIARAQYRGGVKKRLQRLVGDGEAKVGDKVICLMEGDKTEAGEVLLSAINAEGKTELLAVLKDNTLEEPLLTADDQPLTLIELPYGLEKQEI</sequence>
<dbReference type="Gene3D" id="3.30.1360.120">
    <property type="entry name" value="Probable tRNA modification gtpase trme, domain 1"/>
    <property type="match status" value="1"/>
</dbReference>
<reference evidence="2" key="1">
    <citation type="submission" date="2017-02" db="EMBL/GenBank/DDBJ databases">
        <title>Draft Genome Sequence of the Salt Water Bacterium Oceanospirillum linum ATCC 11336.</title>
        <authorList>
            <person name="Trachtenberg A.M."/>
            <person name="Carney J.G."/>
            <person name="Linnane J.D."/>
            <person name="Rheaume B.A."/>
            <person name="Pitts N.L."/>
            <person name="Mykles D.L."/>
            <person name="Maclea K.S."/>
        </authorList>
    </citation>
    <scope>NUCLEOTIDE SEQUENCE [LARGE SCALE GENOMIC DNA]</scope>
    <source>
        <strain evidence="2">ATCC 11336</strain>
    </source>
</reference>
<dbReference type="SUPFAM" id="SSF103025">
    <property type="entry name" value="Folate-binding domain"/>
    <property type="match status" value="1"/>
</dbReference>
<dbReference type="InterPro" id="IPR017703">
    <property type="entry name" value="YgfZ/GCV_T_CS"/>
</dbReference>
<accession>A0A1T1H948</accession>
<dbReference type="AlphaFoldDB" id="A0A1T1H948"/>
<dbReference type="InterPro" id="IPR029043">
    <property type="entry name" value="GcvT/YgfZ_C"/>
</dbReference>
<evidence type="ECO:0000313" key="2">
    <source>
        <dbReference type="EMBL" id="OOV86335.1"/>
    </source>
</evidence>
<dbReference type="STRING" id="966.BTA35_0214060"/>
<dbReference type="SUPFAM" id="SSF101790">
    <property type="entry name" value="Aminomethyltransferase beta-barrel domain"/>
    <property type="match status" value="1"/>
</dbReference>
<keyword evidence="1" id="KW-0809">Transit peptide</keyword>